<accession>A0AAX6DZ75</accession>
<dbReference type="GO" id="GO:0016705">
    <property type="term" value="F:oxidoreductase activity, acting on paired donors, with incorporation or reduction of molecular oxygen"/>
    <property type="evidence" value="ECO:0007669"/>
    <property type="project" value="InterPro"/>
</dbReference>
<comment type="catalytic activity">
    <reaction evidence="11">
        <text>4'-O-methylnorbelladine + reduced [NADPH--hemoprotein reductase] + O2 = (10bR,4aS)-noroxomaritidine + oxidized [NADPH--hemoprotein reductase] + 2 H2O + H(+)</text>
        <dbReference type="Rhea" id="RHEA:51260"/>
        <dbReference type="Rhea" id="RHEA-COMP:11964"/>
        <dbReference type="Rhea" id="RHEA-COMP:11965"/>
        <dbReference type="ChEBI" id="CHEBI:15377"/>
        <dbReference type="ChEBI" id="CHEBI:15378"/>
        <dbReference type="ChEBI" id="CHEBI:15379"/>
        <dbReference type="ChEBI" id="CHEBI:57618"/>
        <dbReference type="ChEBI" id="CHEBI:58210"/>
        <dbReference type="ChEBI" id="CHEBI:133993"/>
        <dbReference type="ChEBI" id="CHEBI:133995"/>
        <dbReference type="EC" id="1.14.19.50"/>
    </reaction>
</comment>
<dbReference type="EC" id="1.14.19.50" evidence="9"/>
<evidence type="ECO:0000313" key="17">
    <source>
        <dbReference type="Proteomes" id="UP001140949"/>
    </source>
</evidence>
<evidence type="ECO:0000256" key="9">
    <source>
        <dbReference type="ARBA" id="ARBA00039071"/>
    </source>
</evidence>
<comment type="caution">
    <text evidence="15">The sequence shown here is derived from an EMBL/GenBank/DDBJ whole genome shotgun (WGS) entry which is preliminary data.</text>
</comment>
<keyword evidence="4 12" id="KW-0479">Metal-binding</keyword>
<keyword evidence="6 13" id="KW-0560">Oxidoreductase</keyword>
<comment type="catalytic activity">
    <reaction evidence="10">
        <text>4'-O-methylnorbelladine + reduced [NADPH--hemoprotein reductase] + O2 = (10bS,4aR)-noroxomaritidine + oxidized [NADPH--hemoprotein reductase] + 2 H2O + H(+)</text>
        <dbReference type="Rhea" id="RHEA:51264"/>
        <dbReference type="Rhea" id="RHEA-COMP:11964"/>
        <dbReference type="Rhea" id="RHEA-COMP:11965"/>
        <dbReference type="ChEBI" id="CHEBI:15377"/>
        <dbReference type="ChEBI" id="CHEBI:15378"/>
        <dbReference type="ChEBI" id="CHEBI:15379"/>
        <dbReference type="ChEBI" id="CHEBI:57618"/>
        <dbReference type="ChEBI" id="CHEBI:58210"/>
        <dbReference type="ChEBI" id="CHEBI:133993"/>
        <dbReference type="ChEBI" id="CHEBI:133996"/>
        <dbReference type="EC" id="1.14.19.50"/>
    </reaction>
</comment>
<evidence type="ECO:0000256" key="7">
    <source>
        <dbReference type="ARBA" id="ARBA00023004"/>
    </source>
</evidence>
<dbReference type="EMBL" id="JANAVB010041057">
    <property type="protein sequence ID" value="KAJ6797023.1"/>
    <property type="molecule type" value="Genomic_DNA"/>
</dbReference>
<dbReference type="Proteomes" id="UP001140949">
    <property type="component" value="Unassembled WGS sequence"/>
</dbReference>
<evidence type="ECO:0000256" key="4">
    <source>
        <dbReference type="ARBA" id="ARBA00022723"/>
    </source>
</evidence>
<dbReference type="PROSITE" id="PS00086">
    <property type="entry name" value="CYTOCHROME_P450"/>
    <property type="match status" value="1"/>
</dbReference>
<dbReference type="GO" id="GO:0006629">
    <property type="term" value="P:lipid metabolic process"/>
    <property type="evidence" value="ECO:0007669"/>
    <property type="project" value="UniProtKB-ARBA"/>
</dbReference>
<dbReference type="PRINTS" id="PR00463">
    <property type="entry name" value="EP450I"/>
</dbReference>
<feature type="binding site" description="axial binding residue" evidence="12">
    <location>
        <position position="469"/>
    </location>
    <ligand>
        <name>heme</name>
        <dbReference type="ChEBI" id="CHEBI:30413"/>
    </ligand>
    <ligandPart>
        <name>Fe</name>
        <dbReference type="ChEBI" id="CHEBI:18248"/>
    </ligandPart>
</feature>
<evidence type="ECO:0000256" key="12">
    <source>
        <dbReference type="PIRSR" id="PIRSR602401-1"/>
    </source>
</evidence>
<dbReference type="CDD" id="cd11064">
    <property type="entry name" value="CYP86A"/>
    <property type="match status" value="1"/>
</dbReference>
<reference evidence="15" key="1">
    <citation type="journal article" date="2023" name="GigaByte">
        <title>Genome assembly of the bearded iris, Iris pallida Lam.</title>
        <authorList>
            <person name="Bruccoleri R.E."/>
            <person name="Oakeley E.J."/>
            <person name="Faust A.M.E."/>
            <person name="Altorfer M."/>
            <person name="Dessus-Babus S."/>
            <person name="Burckhardt D."/>
            <person name="Oertli M."/>
            <person name="Naumann U."/>
            <person name="Petersen F."/>
            <person name="Wong J."/>
        </authorList>
    </citation>
    <scope>NUCLEOTIDE SEQUENCE</scope>
    <source>
        <strain evidence="15">GSM-AAB239-AS_SAM_17_03QT</strain>
    </source>
</reference>
<gene>
    <name evidence="16" type="ORF">M6B38_130475</name>
    <name evidence="15" type="ORF">M6B38_218435</name>
</gene>
<evidence type="ECO:0000313" key="16">
    <source>
        <dbReference type="EMBL" id="KAJ6821798.1"/>
    </source>
</evidence>
<dbReference type="GO" id="GO:0004497">
    <property type="term" value="F:monooxygenase activity"/>
    <property type="evidence" value="ECO:0007669"/>
    <property type="project" value="UniProtKB-KW"/>
</dbReference>
<dbReference type="GO" id="GO:0016020">
    <property type="term" value="C:membrane"/>
    <property type="evidence" value="ECO:0007669"/>
    <property type="project" value="UniProtKB-SubCell"/>
</dbReference>
<dbReference type="EMBL" id="JANAVB010024800">
    <property type="protein sequence ID" value="KAJ6821798.1"/>
    <property type="molecule type" value="Genomic_DNA"/>
</dbReference>
<dbReference type="GO" id="GO:0005506">
    <property type="term" value="F:iron ion binding"/>
    <property type="evidence" value="ECO:0007669"/>
    <property type="project" value="InterPro"/>
</dbReference>
<evidence type="ECO:0000313" key="15">
    <source>
        <dbReference type="EMBL" id="KAJ6797023.1"/>
    </source>
</evidence>
<dbReference type="InterPro" id="IPR036396">
    <property type="entry name" value="Cyt_P450_sf"/>
</dbReference>
<dbReference type="InterPro" id="IPR017972">
    <property type="entry name" value="Cyt_P450_CS"/>
</dbReference>
<protein>
    <recommendedName>
        <fullName evidence="9">noroxomaritidine synthase</fullName>
        <ecNumber evidence="9">1.14.19.50</ecNumber>
    </recommendedName>
</protein>
<evidence type="ECO:0000256" key="2">
    <source>
        <dbReference type="ARBA" id="ARBA00010617"/>
    </source>
</evidence>
<keyword evidence="3 14" id="KW-0812">Transmembrane</keyword>
<evidence type="ECO:0000256" key="5">
    <source>
        <dbReference type="ARBA" id="ARBA00022989"/>
    </source>
</evidence>
<evidence type="ECO:0000256" key="11">
    <source>
        <dbReference type="ARBA" id="ARBA00049170"/>
    </source>
</evidence>
<proteinExistence type="inferred from homology"/>
<keyword evidence="5 14" id="KW-1133">Transmembrane helix</keyword>
<evidence type="ECO:0000256" key="13">
    <source>
        <dbReference type="RuleBase" id="RU000461"/>
    </source>
</evidence>
<dbReference type="Gene3D" id="1.10.630.10">
    <property type="entry name" value="Cytochrome P450"/>
    <property type="match status" value="1"/>
</dbReference>
<comment type="subcellular location">
    <subcellularLocation>
        <location evidence="1">Membrane</location>
        <topology evidence="1">Single-pass membrane protein</topology>
    </subcellularLocation>
</comment>
<evidence type="ECO:0000256" key="1">
    <source>
        <dbReference type="ARBA" id="ARBA00004167"/>
    </source>
</evidence>
<sequence length="524" mass="59849">MAFELSELATTVTISLLRLSCLILVIVVLYVAGSLLSFLVSYAKESTRAADRPPIAGTIFHLLIHFDTLFDFLTDIARKHPTFRLIKPSRCEIFTANPANIEHILKTNFSKYSKGQYNYDVMRDLFGQGIFAVDGDKWRHQRKLASYEFSTKVLRDFSTDVFRGNGAKLAKMISEAASSSAVFDMQDLLMKSTLNSMFKVGFGVELDTISASDELGSRFSKAFDDSNCITFWRYADIFWGLKRYLNIGREAQLKKNVKVIDDFVFQLIRRKRELMNCTKQDHNGKEDILSRFVMASEKDPEAMTDRYLRDIILNFMIAGKDTSANTLSWFFYMMCKNPLVQEKIVAEINKTAIGLEEDDIHVDDFASSLTDDVLDRMHYLHAALTETLRLYPAVPVDGKTAEEDDVLPDGFKVMKGDGVTYTAYSMGRMTYLWGEDAEDFRPERWLENGVFRPESPFKFVAFHAGPRICLGKEFAYRQMKILAAILLHFFKFKLEDDSMNATYRTMFTLHLANGLPLTAISRSS</sequence>
<dbReference type="PRINTS" id="PR00385">
    <property type="entry name" value="P450"/>
</dbReference>
<evidence type="ECO:0000256" key="3">
    <source>
        <dbReference type="ARBA" id="ARBA00022692"/>
    </source>
</evidence>
<dbReference type="GO" id="GO:0020037">
    <property type="term" value="F:heme binding"/>
    <property type="evidence" value="ECO:0007669"/>
    <property type="project" value="InterPro"/>
</dbReference>
<dbReference type="InterPro" id="IPR001128">
    <property type="entry name" value="Cyt_P450"/>
</dbReference>
<dbReference type="Pfam" id="PF00067">
    <property type="entry name" value="p450"/>
    <property type="match status" value="1"/>
</dbReference>
<keyword evidence="13" id="KW-0503">Monooxygenase</keyword>
<evidence type="ECO:0000256" key="6">
    <source>
        <dbReference type="ARBA" id="ARBA00023002"/>
    </source>
</evidence>
<organism evidence="15 17">
    <name type="scientific">Iris pallida</name>
    <name type="common">Sweet iris</name>
    <dbReference type="NCBI Taxonomy" id="29817"/>
    <lineage>
        <taxon>Eukaryota</taxon>
        <taxon>Viridiplantae</taxon>
        <taxon>Streptophyta</taxon>
        <taxon>Embryophyta</taxon>
        <taxon>Tracheophyta</taxon>
        <taxon>Spermatophyta</taxon>
        <taxon>Magnoliopsida</taxon>
        <taxon>Liliopsida</taxon>
        <taxon>Asparagales</taxon>
        <taxon>Iridaceae</taxon>
        <taxon>Iridoideae</taxon>
        <taxon>Irideae</taxon>
        <taxon>Iris</taxon>
    </lineage>
</organism>
<dbReference type="AlphaFoldDB" id="A0AAX6DZ75"/>
<reference evidence="15" key="2">
    <citation type="submission" date="2023-04" db="EMBL/GenBank/DDBJ databases">
        <authorList>
            <person name="Bruccoleri R.E."/>
            <person name="Oakeley E.J."/>
            <person name="Faust A.-M."/>
            <person name="Dessus-Babus S."/>
            <person name="Altorfer M."/>
            <person name="Burckhardt D."/>
            <person name="Oertli M."/>
            <person name="Naumann U."/>
            <person name="Petersen F."/>
            <person name="Wong J."/>
        </authorList>
    </citation>
    <scope>NUCLEOTIDE SEQUENCE</scope>
    <source>
        <strain evidence="15">GSM-AAB239-AS_SAM_17_03QT</strain>
        <tissue evidence="15">Leaf</tissue>
    </source>
</reference>
<comment type="similarity">
    <text evidence="2 13">Belongs to the cytochrome P450 family.</text>
</comment>
<dbReference type="PANTHER" id="PTHR24296">
    <property type="entry name" value="CYTOCHROME P450"/>
    <property type="match status" value="1"/>
</dbReference>
<name>A0AAX6DZ75_IRIPA</name>
<evidence type="ECO:0000256" key="8">
    <source>
        <dbReference type="ARBA" id="ARBA00023136"/>
    </source>
</evidence>
<feature type="transmembrane region" description="Helical" evidence="14">
    <location>
        <begin position="21"/>
        <end position="43"/>
    </location>
</feature>
<evidence type="ECO:0000256" key="14">
    <source>
        <dbReference type="SAM" id="Phobius"/>
    </source>
</evidence>
<keyword evidence="17" id="KW-1185">Reference proteome</keyword>
<comment type="cofactor">
    <cofactor evidence="12">
        <name>heme</name>
        <dbReference type="ChEBI" id="CHEBI:30413"/>
    </cofactor>
</comment>
<dbReference type="InterPro" id="IPR002401">
    <property type="entry name" value="Cyt_P450_E_grp-I"/>
</dbReference>
<keyword evidence="7 12" id="KW-0408">Iron</keyword>
<evidence type="ECO:0000256" key="10">
    <source>
        <dbReference type="ARBA" id="ARBA00048529"/>
    </source>
</evidence>
<dbReference type="SUPFAM" id="SSF48264">
    <property type="entry name" value="Cytochrome P450"/>
    <property type="match status" value="1"/>
</dbReference>
<keyword evidence="12 13" id="KW-0349">Heme</keyword>
<keyword evidence="8 14" id="KW-0472">Membrane</keyword>